<evidence type="ECO:0000313" key="9">
    <source>
        <dbReference type="EMBL" id="KAE8038550.1"/>
    </source>
</evidence>
<dbReference type="EMBL" id="CM017324">
    <property type="protein sequence ID" value="KAE8038550.1"/>
    <property type="molecule type" value="Genomic_DNA"/>
</dbReference>
<organism evidence="9 10">
    <name type="scientific">Carpinus fangiana</name>
    <dbReference type="NCBI Taxonomy" id="176857"/>
    <lineage>
        <taxon>Eukaryota</taxon>
        <taxon>Viridiplantae</taxon>
        <taxon>Streptophyta</taxon>
        <taxon>Embryophyta</taxon>
        <taxon>Tracheophyta</taxon>
        <taxon>Spermatophyta</taxon>
        <taxon>Magnoliopsida</taxon>
        <taxon>eudicotyledons</taxon>
        <taxon>Gunneridae</taxon>
        <taxon>Pentapetalae</taxon>
        <taxon>rosids</taxon>
        <taxon>fabids</taxon>
        <taxon>Fagales</taxon>
        <taxon>Betulaceae</taxon>
        <taxon>Carpinus</taxon>
    </lineage>
</organism>
<gene>
    <name evidence="9" type="ORF">FH972_011049</name>
</gene>
<feature type="transmembrane region" description="Helical" evidence="7">
    <location>
        <begin position="133"/>
        <end position="151"/>
    </location>
</feature>
<comment type="subcellular location">
    <subcellularLocation>
        <location evidence="1">Membrane</location>
        <topology evidence="1">Multi-pass membrane protein</topology>
    </subcellularLocation>
</comment>
<protein>
    <recommendedName>
        <fullName evidence="8">PGG domain-containing protein</fullName>
    </recommendedName>
</protein>
<accession>A0A660KS51</accession>
<feature type="transmembrane region" description="Helical" evidence="7">
    <location>
        <begin position="77"/>
        <end position="98"/>
    </location>
</feature>
<name>A0A660KS51_9ROSI</name>
<dbReference type="Pfam" id="PF13962">
    <property type="entry name" value="PGG"/>
    <property type="match status" value="1"/>
</dbReference>
<dbReference type="Proteomes" id="UP000327013">
    <property type="component" value="Chromosome 4"/>
</dbReference>
<evidence type="ECO:0000256" key="7">
    <source>
        <dbReference type="SAM" id="Phobius"/>
    </source>
</evidence>
<keyword evidence="10" id="KW-1185">Reference proteome</keyword>
<feature type="transmembrane region" description="Helical" evidence="7">
    <location>
        <begin position="110"/>
        <end position="127"/>
    </location>
</feature>
<evidence type="ECO:0000256" key="5">
    <source>
        <dbReference type="ARBA" id="ARBA00023043"/>
    </source>
</evidence>
<dbReference type="PANTHER" id="PTHR24186">
    <property type="entry name" value="PROTEIN PHOSPHATASE 1 REGULATORY SUBUNIT"/>
    <property type="match status" value="1"/>
</dbReference>
<evidence type="ECO:0000256" key="2">
    <source>
        <dbReference type="ARBA" id="ARBA00022692"/>
    </source>
</evidence>
<feature type="domain" description="PGG" evidence="8">
    <location>
        <begin position="28"/>
        <end position="125"/>
    </location>
</feature>
<dbReference type="OrthoDB" id="681126at2759"/>
<keyword evidence="5" id="KW-0040">ANK repeat</keyword>
<evidence type="ECO:0000256" key="3">
    <source>
        <dbReference type="ARBA" id="ARBA00022737"/>
    </source>
</evidence>
<evidence type="ECO:0000256" key="1">
    <source>
        <dbReference type="ARBA" id="ARBA00004141"/>
    </source>
</evidence>
<evidence type="ECO:0000259" key="8">
    <source>
        <dbReference type="Pfam" id="PF13962"/>
    </source>
</evidence>
<evidence type="ECO:0000256" key="6">
    <source>
        <dbReference type="ARBA" id="ARBA00023136"/>
    </source>
</evidence>
<evidence type="ECO:0000256" key="4">
    <source>
        <dbReference type="ARBA" id="ARBA00022989"/>
    </source>
</evidence>
<keyword evidence="4 7" id="KW-1133">Transmembrane helix</keyword>
<reference evidence="9 10" key="1">
    <citation type="submission" date="2019-06" db="EMBL/GenBank/DDBJ databases">
        <title>A chromosomal-level reference genome of Carpinus fangiana (Coryloideae, Betulaceae).</title>
        <authorList>
            <person name="Yang X."/>
            <person name="Wang Z."/>
            <person name="Zhang L."/>
            <person name="Hao G."/>
            <person name="Liu J."/>
            <person name="Yang Y."/>
        </authorList>
    </citation>
    <scope>NUCLEOTIDE SEQUENCE [LARGE SCALE GENOMIC DNA]</scope>
    <source>
        <strain evidence="9">Cfa_2016G</strain>
        <tissue evidence="9">Leaf</tissue>
    </source>
</reference>
<keyword evidence="6 7" id="KW-0472">Membrane</keyword>
<feature type="transmembrane region" description="Helical" evidence="7">
    <location>
        <begin position="32"/>
        <end position="49"/>
    </location>
</feature>
<dbReference type="InterPro" id="IPR026961">
    <property type="entry name" value="PGG_dom"/>
</dbReference>
<dbReference type="AlphaFoldDB" id="A0A660KS51"/>
<keyword evidence="2 7" id="KW-0812">Transmembrane</keyword>
<sequence length="159" mass="17712">MDSDHNHPSPRSWLGYFRFVEDRDAPSEVRNILLVITTLIAAVTFQAGVNPPGGIWQDDRDGHSAGRAIYASNEGTYSVFLISNTLAFSTSILVIMCLTHNFPLYLELRIATVSMIVSYGSSVFAVTPKESASFRYALMVAAVPFVLRFFIHVFRNCTK</sequence>
<dbReference type="GO" id="GO:0005886">
    <property type="term" value="C:plasma membrane"/>
    <property type="evidence" value="ECO:0007669"/>
    <property type="project" value="TreeGrafter"/>
</dbReference>
<dbReference type="PANTHER" id="PTHR24186:SF56">
    <property type="entry name" value="PGG DOMAIN-CONTAINING PROTEIN"/>
    <property type="match status" value="1"/>
</dbReference>
<proteinExistence type="predicted"/>
<keyword evidence="3" id="KW-0677">Repeat</keyword>
<evidence type="ECO:0000313" key="10">
    <source>
        <dbReference type="Proteomes" id="UP000327013"/>
    </source>
</evidence>